<evidence type="ECO:0000256" key="1">
    <source>
        <dbReference type="SAM" id="Phobius"/>
    </source>
</evidence>
<organism evidence="2 3">
    <name type="scientific">Mammaliicoccus sciuri</name>
    <name type="common">Staphylococcus sciuri</name>
    <dbReference type="NCBI Taxonomy" id="1296"/>
    <lineage>
        <taxon>Bacteria</taxon>
        <taxon>Bacillati</taxon>
        <taxon>Bacillota</taxon>
        <taxon>Bacilli</taxon>
        <taxon>Bacillales</taxon>
        <taxon>Staphylococcaceae</taxon>
        <taxon>Mammaliicoccus</taxon>
    </lineage>
</organism>
<evidence type="ECO:0000313" key="2">
    <source>
        <dbReference type="EMBL" id="MCQ9304930.1"/>
    </source>
</evidence>
<feature type="transmembrane region" description="Helical" evidence="1">
    <location>
        <begin position="73"/>
        <end position="94"/>
    </location>
</feature>
<keyword evidence="1" id="KW-0812">Transmembrane</keyword>
<sequence length="290" mass="33652">MSASNDEEKITYGFKANIRQSTWELIYAIEFLRKFGLFYSITIGRIIASVMVLLVIVSIFCVYLFTSYLRLKYLGLPLLLMSVSLLLILSQYAFINPSFGSFLSIGKSMSKQLKESKAKKKGKEIDDQIDIIKDIREDGVIITKNGYARLLEIDGSTSLNAFPAEIRAQENRAQRYQYNRERSTVEIEITSSQRQNATNQIKTAQHLIRMNTHPAIIDNQMQEEYFLKTKVNGRKETVVQYKMVEEKSERGLDLAMEHIYSYEAEGYFYSVRELNEKETREILTDIFFLK</sequence>
<name>A0AAW5LIA7_MAMSC</name>
<dbReference type="RefSeq" id="WP_196980701.1">
    <property type="nucleotide sequence ID" value="NZ_JACDQU010000010.1"/>
</dbReference>
<dbReference type="Proteomes" id="UP001204068">
    <property type="component" value="Unassembled WGS sequence"/>
</dbReference>
<proteinExistence type="predicted"/>
<reference evidence="2" key="1">
    <citation type="submission" date="2022-07" db="EMBL/GenBank/DDBJ databases">
        <title>Bacterial species isolated from the porcine tonsil microbiota.</title>
        <authorList>
            <person name="Oliveira I.M.F."/>
        </authorList>
    </citation>
    <scope>NUCLEOTIDE SEQUENCE</scope>
    <source>
        <strain evidence="2">8QC2O2</strain>
    </source>
</reference>
<protein>
    <submittedName>
        <fullName evidence="2">Uncharacterized protein</fullName>
    </submittedName>
</protein>
<dbReference type="AlphaFoldDB" id="A0AAW5LIA7"/>
<comment type="caution">
    <text evidence="2">The sequence shown here is derived from an EMBL/GenBank/DDBJ whole genome shotgun (WGS) entry which is preliminary data.</text>
</comment>
<gene>
    <name evidence="2" type="ORF">NQ032_15070</name>
</gene>
<feature type="transmembrane region" description="Helical" evidence="1">
    <location>
        <begin position="37"/>
        <end position="66"/>
    </location>
</feature>
<dbReference type="EMBL" id="JANILD010000009">
    <property type="protein sequence ID" value="MCQ9304930.1"/>
    <property type="molecule type" value="Genomic_DNA"/>
</dbReference>
<keyword evidence="1" id="KW-1133">Transmembrane helix</keyword>
<keyword evidence="1" id="KW-0472">Membrane</keyword>
<accession>A0AAW5LIA7</accession>
<evidence type="ECO:0000313" key="3">
    <source>
        <dbReference type="Proteomes" id="UP001204068"/>
    </source>
</evidence>